<evidence type="ECO:0000313" key="1">
    <source>
        <dbReference type="EMBL" id="ORY76334.1"/>
    </source>
</evidence>
<dbReference type="Proteomes" id="UP000193685">
    <property type="component" value="Unassembled WGS sequence"/>
</dbReference>
<keyword evidence="2" id="KW-1185">Reference proteome</keyword>
<proteinExistence type="predicted"/>
<accession>A0A1Y2EYL2</accession>
<dbReference type="EMBL" id="MCFI01000023">
    <property type="protein sequence ID" value="ORY76334.1"/>
    <property type="molecule type" value="Genomic_DNA"/>
</dbReference>
<protein>
    <submittedName>
        <fullName evidence="1">Uncharacterized protein</fullName>
    </submittedName>
</protein>
<dbReference type="RefSeq" id="XP_040722597.1">
    <property type="nucleotide sequence ID" value="XM_040870057.1"/>
</dbReference>
<dbReference type="AlphaFoldDB" id="A0A1Y2EYL2"/>
<name>A0A1Y2EYL2_PROLT</name>
<sequence>MNMNPFTTECVCQTVVHFMRFYHPLKTYPQAISNDDEGLDEDHACSPSNVLQRIHSKSGWGTTGVPPYVDGKEVSCDNQPGNGWCDHDGVYHKGDH</sequence>
<comment type="caution">
    <text evidence="1">The sequence shown here is derived from an EMBL/GenBank/DDBJ whole genome shotgun (WGS) entry which is preliminary data.</text>
</comment>
<reference evidence="1 2" key="1">
    <citation type="submission" date="2016-07" db="EMBL/GenBank/DDBJ databases">
        <title>Pervasive Adenine N6-methylation of Active Genes in Fungi.</title>
        <authorList>
            <consortium name="DOE Joint Genome Institute"/>
            <person name="Mondo S.J."/>
            <person name="Dannebaum R.O."/>
            <person name="Kuo R.C."/>
            <person name="Labutti K."/>
            <person name="Haridas S."/>
            <person name="Kuo A."/>
            <person name="Salamov A."/>
            <person name="Ahrendt S.R."/>
            <person name="Lipzen A."/>
            <person name="Sullivan W."/>
            <person name="Andreopoulos W.B."/>
            <person name="Clum A."/>
            <person name="Lindquist E."/>
            <person name="Daum C."/>
            <person name="Ramamoorthy G.K."/>
            <person name="Gryganskyi A."/>
            <person name="Culley D."/>
            <person name="Magnuson J.K."/>
            <person name="James T.Y."/>
            <person name="O'Malley M.A."/>
            <person name="Stajich J.E."/>
            <person name="Spatafora J.W."/>
            <person name="Visel A."/>
            <person name="Grigoriev I.V."/>
        </authorList>
    </citation>
    <scope>NUCLEOTIDE SEQUENCE [LARGE SCALE GENOMIC DNA]</scope>
    <source>
        <strain evidence="1 2">12-1054</strain>
    </source>
</reference>
<gene>
    <name evidence="1" type="ORF">BCR37DRAFT_383417</name>
</gene>
<evidence type="ECO:0000313" key="2">
    <source>
        <dbReference type="Proteomes" id="UP000193685"/>
    </source>
</evidence>
<organism evidence="1 2">
    <name type="scientific">Protomyces lactucae-debilis</name>
    <dbReference type="NCBI Taxonomy" id="2754530"/>
    <lineage>
        <taxon>Eukaryota</taxon>
        <taxon>Fungi</taxon>
        <taxon>Dikarya</taxon>
        <taxon>Ascomycota</taxon>
        <taxon>Taphrinomycotina</taxon>
        <taxon>Taphrinomycetes</taxon>
        <taxon>Taphrinales</taxon>
        <taxon>Protomycetaceae</taxon>
        <taxon>Protomyces</taxon>
    </lineage>
</organism>
<dbReference type="GeneID" id="63786656"/>